<dbReference type="AlphaFoldDB" id="A0AAD7BR31"/>
<reference evidence="2" key="1">
    <citation type="submission" date="2023-03" db="EMBL/GenBank/DDBJ databases">
        <title>Massive genome expansion in bonnet fungi (Mycena s.s.) driven by repeated elements and novel gene families across ecological guilds.</title>
        <authorList>
            <consortium name="Lawrence Berkeley National Laboratory"/>
            <person name="Harder C.B."/>
            <person name="Miyauchi S."/>
            <person name="Viragh M."/>
            <person name="Kuo A."/>
            <person name="Thoen E."/>
            <person name="Andreopoulos B."/>
            <person name="Lu D."/>
            <person name="Skrede I."/>
            <person name="Drula E."/>
            <person name="Henrissat B."/>
            <person name="Morin E."/>
            <person name="Kohler A."/>
            <person name="Barry K."/>
            <person name="LaButti K."/>
            <person name="Morin E."/>
            <person name="Salamov A."/>
            <person name="Lipzen A."/>
            <person name="Mereny Z."/>
            <person name="Hegedus B."/>
            <person name="Baldrian P."/>
            <person name="Stursova M."/>
            <person name="Weitz H."/>
            <person name="Taylor A."/>
            <person name="Grigoriev I.V."/>
            <person name="Nagy L.G."/>
            <person name="Martin F."/>
            <person name="Kauserud H."/>
        </authorList>
    </citation>
    <scope>NUCLEOTIDE SEQUENCE</scope>
    <source>
        <strain evidence="2">CBHHK067</strain>
    </source>
</reference>
<evidence type="ECO:0000313" key="3">
    <source>
        <dbReference type="Proteomes" id="UP001221757"/>
    </source>
</evidence>
<name>A0AAD7BR31_MYCRO</name>
<accession>A0AAD7BR31</accession>
<comment type="caution">
    <text evidence="2">The sequence shown here is derived from an EMBL/GenBank/DDBJ whole genome shotgun (WGS) entry which is preliminary data.</text>
</comment>
<evidence type="ECO:0000256" key="1">
    <source>
        <dbReference type="SAM" id="Phobius"/>
    </source>
</evidence>
<proteinExistence type="predicted"/>
<protein>
    <submittedName>
        <fullName evidence="2">Uncharacterized protein</fullName>
    </submittedName>
</protein>
<sequence>MPAPQPLFTDIACSVAVTRQLRFSRQSLSDFEIPRPHRRHQITAGPLCPYWVNAVLIALIPLALYWLLTTTWSRHSGLTEVEKDAAILAITQEDPLARWGGRKIKEKLSLRSVHIPQYLARG</sequence>
<keyword evidence="3" id="KW-1185">Reference proteome</keyword>
<feature type="transmembrane region" description="Helical" evidence="1">
    <location>
        <begin position="50"/>
        <end position="68"/>
    </location>
</feature>
<keyword evidence="1" id="KW-0812">Transmembrane</keyword>
<keyword evidence="1" id="KW-0472">Membrane</keyword>
<keyword evidence="1" id="KW-1133">Transmembrane helix</keyword>
<dbReference type="EMBL" id="JARKIE010000559">
    <property type="protein sequence ID" value="KAJ7628073.1"/>
    <property type="molecule type" value="Genomic_DNA"/>
</dbReference>
<dbReference type="Proteomes" id="UP001221757">
    <property type="component" value="Unassembled WGS sequence"/>
</dbReference>
<evidence type="ECO:0000313" key="2">
    <source>
        <dbReference type="EMBL" id="KAJ7628073.1"/>
    </source>
</evidence>
<gene>
    <name evidence="2" type="ORF">B0H17DRAFT_1285362</name>
</gene>
<organism evidence="2 3">
    <name type="scientific">Mycena rosella</name>
    <name type="common">Pink bonnet</name>
    <name type="synonym">Agaricus rosellus</name>
    <dbReference type="NCBI Taxonomy" id="1033263"/>
    <lineage>
        <taxon>Eukaryota</taxon>
        <taxon>Fungi</taxon>
        <taxon>Dikarya</taxon>
        <taxon>Basidiomycota</taxon>
        <taxon>Agaricomycotina</taxon>
        <taxon>Agaricomycetes</taxon>
        <taxon>Agaricomycetidae</taxon>
        <taxon>Agaricales</taxon>
        <taxon>Marasmiineae</taxon>
        <taxon>Mycenaceae</taxon>
        <taxon>Mycena</taxon>
    </lineage>
</organism>